<evidence type="ECO:0000256" key="1">
    <source>
        <dbReference type="ARBA" id="ARBA00022737"/>
    </source>
</evidence>
<evidence type="ECO:0000313" key="5">
    <source>
        <dbReference type="WBParaSite" id="SBAD_0000276601-mRNA-1"/>
    </source>
</evidence>
<keyword evidence="1" id="KW-0677">Repeat</keyword>
<dbReference type="GO" id="GO:0000480">
    <property type="term" value="P:endonucleolytic cleavage in 5'-ETS of tricistronic rRNA transcript (SSU-rRNA, 5.8S rRNA, LSU-rRNA)"/>
    <property type="evidence" value="ECO:0007669"/>
    <property type="project" value="TreeGrafter"/>
</dbReference>
<protein>
    <submittedName>
        <fullName evidence="5">PUM-HD domain-containing protein</fullName>
    </submittedName>
</protein>
<feature type="region of interest" description="Disordered" evidence="2">
    <location>
        <begin position="1"/>
        <end position="31"/>
    </location>
</feature>
<reference evidence="5" key="1">
    <citation type="submission" date="2016-06" db="UniProtKB">
        <authorList>
            <consortium name="WormBaseParasite"/>
        </authorList>
    </citation>
    <scope>IDENTIFICATION</scope>
</reference>
<evidence type="ECO:0000256" key="2">
    <source>
        <dbReference type="SAM" id="MobiDB-lite"/>
    </source>
</evidence>
<accession>A0A183IG92</accession>
<reference evidence="3 4" key="2">
    <citation type="submission" date="2018-11" db="EMBL/GenBank/DDBJ databases">
        <authorList>
            <consortium name="Pathogen Informatics"/>
        </authorList>
    </citation>
    <scope>NUCLEOTIDE SEQUENCE [LARGE SCALE GENOMIC DNA]</scope>
</reference>
<dbReference type="WBParaSite" id="SBAD_0000276601-mRNA-1">
    <property type="protein sequence ID" value="SBAD_0000276601-mRNA-1"/>
    <property type="gene ID" value="SBAD_0000276601"/>
</dbReference>
<dbReference type="AlphaFoldDB" id="A0A183IG92"/>
<dbReference type="GO" id="GO:0030686">
    <property type="term" value="C:90S preribosome"/>
    <property type="evidence" value="ECO:0007669"/>
    <property type="project" value="TreeGrafter"/>
</dbReference>
<dbReference type="InterPro" id="IPR040000">
    <property type="entry name" value="NOP9"/>
</dbReference>
<dbReference type="Pfam" id="PF22493">
    <property type="entry name" value="PUF_NOP9"/>
    <property type="match status" value="1"/>
</dbReference>
<dbReference type="OrthoDB" id="9987665at2759"/>
<dbReference type="GO" id="GO:0030688">
    <property type="term" value="C:preribosome, small subunit precursor"/>
    <property type="evidence" value="ECO:0007669"/>
    <property type="project" value="TreeGrafter"/>
</dbReference>
<evidence type="ECO:0000313" key="3">
    <source>
        <dbReference type="EMBL" id="VDO98395.1"/>
    </source>
</evidence>
<dbReference type="EMBL" id="UZAM01007327">
    <property type="protein sequence ID" value="VDO98395.1"/>
    <property type="molecule type" value="Genomic_DNA"/>
</dbReference>
<name>A0A183IG92_9BILA</name>
<dbReference type="PANTHER" id="PTHR13102:SF0">
    <property type="entry name" value="NUCLEOLAR PROTEIN 9"/>
    <property type="match status" value="1"/>
</dbReference>
<dbReference type="GO" id="GO:0003723">
    <property type="term" value="F:RNA binding"/>
    <property type="evidence" value="ECO:0007669"/>
    <property type="project" value="InterPro"/>
</dbReference>
<evidence type="ECO:0000313" key="4">
    <source>
        <dbReference type="Proteomes" id="UP000270296"/>
    </source>
</evidence>
<dbReference type="InterPro" id="IPR011989">
    <property type="entry name" value="ARM-like"/>
</dbReference>
<dbReference type="GO" id="GO:0000472">
    <property type="term" value="P:endonucleolytic cleavage to generate mature 5'-end of SSU-rRNA from (SSU-rRNA, 5.8S rRNA, LSU-rRNA)"/>
    <property type="evidence" value="ECO:0007669"/>
    <property type="project" value="TreeGrafter"/>
</dbReference>
<dbReference type="GO" id="GO:0000056">
    <property type="term" value="P:ribosomal small subunit export from nucleus"/>
    <property type="evidence" value="ECO:0007669"/>
    <property type="project" value="TreeGrafter"/>
</dbReference>
<dbReference type="SUPFAM" id="SSF48371">
    <property type="entry name" value="ARM repeat"/>
    <property type="match status" value="1"/>
</dbReference>
<dbReference type="InterPro" id="IPR001313">
    <property type="entry name" value="Pumilio_RNA-bd_rpt"/>
</dbReference>
<sequence length="482" mass="54491">MKSLPGSATKKVNRSDRKAKKRLTTSFSAGDEEEFKTPDELLNSCAIECAGKEIEILSHRTTARALISIVYPFPEIKMRLLQNIVKQKQEGVLTLLMKSSAVQAMRFLTETFATLEEPMAEASKAVLLQFCELILNHFDTLFADRCGTFSISDFGKALCKASRKKTPMGHGIFKTKHRQVMSLQSDFKISDPERLSAYNGLACKVLDWKAIKTCSEAMSRVGLFLDFIALDELQGGVHLKNLVHSIISDNKQTVFLFMCNQVGSNIFQQIIYHCSKKDMKKIFDHCTKGNMATLATDPYGNYCAQTFMECSEGWLEVHELADDVFTVFDKVWFEGRFGVIARLSQIVIGDKDLERKFVKHMLCVLNCNAEKEDRKYFLHCLLNMSPLSQKVKTNPAASVQAYGVDIALNMMNYSIRKTLTNSLLLMKNDLLAAIAAELFGSYVIQSVFQSTSLPGEYKSKVFQKLNVRIPYYEILYKIVLCK</sequence>
<proteinExistence type="predicted"/>
<organism evidence="5">
    <name type="scientific">Soboliphyme baturini</name>
    <dbReference type="NCBI Taxonomy" id="241478"/>
    <lineage>
        <taxon>Eukaryota</taxon>
        <taxon>Metazoa</taxon>
        <taxon>Ecdysozoa</taxon>
        <taxon>Nematoda</taxon>
        <taxon>Enoplea</taxon>
        <taxon>Dorylaimia</taxon>
        <taxon>Dioctophymatida</taxon>
        <taxon>Dioctophymatoidea</taxon>
        <taxon>Soboliphymatidae</taxon>
        <taxon>Soboliphyme</taxon>
    </lineage>
</organism>
<dbReference type="PANTHER" id="PTHR13102">
    <property type="entry name" value="NUCLEOLAR PROTEIN 9"/>
    <property type="match status" value="1"/>
</dbReference>
<gene>
    <name evidence="3" type="ORF">SBAD_LOCUS2636</name>
</gene>
<dbReference type="GO" id="GO:0005730">
    <property type="term" value="C:nucleolus"/>
    <property type="evidence" value="ECO:0007669"/>
    <property type="project" value="TreeGrafter"/>
</dbReference>
<keyword evidence="4" id="KW-1185">Reference proteome</keyword>
<dbReference type="GO" id="GO:0000447">
    <property type="term" value="P:endonucleolytic cleavage in ITS1 to separate SSU-rRNA from 5.8S rRNA and LSU-rRNA from tricistronic rRNA transcript (SSU-rRNA, 5.8S rRNA, LSU-rRNA)"/>
    <property type="evidence" value="ECO:0007669"/>
    <property type="project" value="TreeGrafter"/>
</dbReference>
<dbReference type="InterPro" id="IPR016024">
    <property type="entry name" value="ARM-type_fold"/>
</dbReference>
<dbReference type="Gene3D" id="1.25.10.10">
    <property type="entry name" value="Leucine-rich Repeat Variant"/>
    <property type="match status" value="1"/>
</dbReference>
<dbReference type="Proteomes" id="UP000270296">
    <property type="component" value="Unassembled WGS sequence"/>
</dbReference>